<organism evidence="2 3">
    <name type="scientific">Dillenia turbinata</name>
    <dbReference type="NCBI Taxonomy" id="194707"/>
    <lineage>
        <taxon>Eukaryota</taxon>
        <taxon>Viridiplantae</taxon>
        <taxon>Streptophyta</taxon>
        <taxon>Embryophyta</taxon>
        <taxon>Tracheophyta</taxon>
        <taxon>Spermatophyta</taxon>
        <taxon>Magnoliopsida</taxon>
        <taxon>eudicotyledons</taxon>
        <taxon>Gunneridae</taxon>
        <taxon>Pentapetalae</taxon>
        <taxon>Dilleniales</taxon>
        <taxon>Dilleniaceae</taxon>
        <taxon>Dillenia</taxon>
    </lineage>
</organism>
<evidence type="ECO:0000256" key="1">
    <source>
        <dbReference type="SAM" id="MobiDB-lite"/>
    </source>
</evidence>
<feature type="region of interest" description="Disordered" evidence="1">
    <location>
        <begin position="167"/>
        <end position="243"/>
    </location>
</feature>
<feature type="compositionally biased region" description="Acidic residues" evidence="1">
    <location>
        <begin position="229"/>
        <end position="242"/>
    </location>
</feature>
<feature type="compositionally biased region" description="Low complexity" evidence="1">
    <location>
        <begin position="76"/>
        <end position="92"/>
    </location>
</feature>
<evidence type="ECO:0008006" key="4">
    <source>
        <dbReference type="Google" id="ProtNLM"/>
    </source>
</evidence>
<sequence length="547" mass="60468">MTPKYSCIRRAVSVNSYYSFAADSGGSSEDIVSNFPSQRVQNTQNLDDVTAKEMDEEPVPYPVEAEGIPNVANVDGSGESSSQSTPETSPSQKVILPRVKLETSIANLMMFGSPWKQSVDEGSNCAFRAPDLFGDSQTSDLPLDDKLGSPLEEEFAPSLLTMKLKFDSAPVDDDSPDEENNDKENLDPHSHGLLNECSSPKGDPVKAFPDDEAEEEDDSDNDLSRFKEGDEDGDEEDAEELNDLIATTYEEKPVDNEKRNELHQKWLEEQDAVGTDNLLQRLNYGSKLSNTILLDEEEEMDIEEEEDDDEFDDLTSDDAVPINAARANLKKVKQMIPQMFTDKDDGFVSSDDEETGRNLFKQRILAKRIEEVIIQSPAEDEGSRGIFSLIKKLNVVPHMKKKAKASSFFDMQLSGGKSNNSSKHSSFLHRATNHSLLSSKHKSVAVKSFIFGRDDSNSRSTISTAEDSSDLNHSENQPTKVASVKFSSSQSRSSSQMAKLAVETASSTSLFEILKRSSLQSNHCSRGNVMGQTQTVFAALESVKKYN</sequence>
<feature type="region of interest" description="Disordered" evidence="1">
    <location>
        <begin position="61"/>
        <end position="96"/>
    </location>
</feature>
<name>A0AAN8W2L1_9MAGN</name>
<proteinExistence type="predicted"/>
<feature type="region of interest" description="Disordered" evidence="1">
    <location>
        <begin position="456"/>
        <end position="488"/>
    </location>
</feature>
<evidence type="ECO:0000313" key="3">
    <source>
        <dbReference type="Proteomes" id="UP001370490"/>
    </source>
</evidence>
<feature type="compositionally biased region" description="Acidic residues" evidence="1">
    <location>
        <begin position="170"/>
        <end position="181"/>
    </location>
</feature>
<feature type="compositionally biased region" description="Acidic residues" evidence="1">
    <location>
        <begin position="210"/>
        <end position="221"/>
    </location>
</feature>
<dbReference type="EMBL" id="JBAMMX010000006">
    <property type="protein sequence ID" value="KAK6938803.1"/>
    <property type="molecule type" value="Genomic_DNA"/>
</dbReference>
<protein>
    <recommendedName>
        <fullName evidence="4">DNA replication checkpoint mediator MRC1 domain-containing protein</fullName>
    </recommendedName>
</protein>
<gene>
    <name evidence="2" type="ORF">RJ641_032311</name>
</gene>
<accession>A0AAN8W2L1</accession>
<dbReference type="PANTHER" id="PTHR36005">
    <property type="entry name" value="DNA LIGASE-LIKE PROTEIN"/>
    <property type="match status" value="1"/>
</dbReference>
<dbReference type="PANTHER" id="PTHR36005:SF1">
    <property type="entry name" value="DNA LIGASE-LIKE PROTEIN"/>
    <property type="match status" value="1"/>
</dbReference>
<dbReference type="AlphaFoldDB" id="A0AAN8W2L1"/>
<feature type="region of interest" description="Disordered" evidence="1">
    <location>
        <begin position="130"/>
        <end position="149"/>
    </location>
</feature>
<evidence type="ECO:0000313" key="2">
    <source>
        <dbReference type="EMBL" id="KAK6938803.1"/>
    </source>
</evidence>
<comment type="caution">
    <text evidence="2">The sequence shown here is derived from an EMBL/GenBank/DDBJ whole genome shotgun (WGS) entry which is preliminary data.</text>
</comment>
<reference evidence="2 3" key="1">
    <citation type="submission" date="2023-12" db="EMBL/GenBank/DDBJ databases">
        <title>A high-quality genome assembly for Dillenia turbinata (Dilleniales).</title>
        <authorList>
            <person name="Chanderbali A."/>
        </authorList>
    </citation>
    <scope>NUCLEOTIDE SEQUENCE [LARGE SCALE GENOMIC DNA]</scope>
    <source>
        <strain evidence="2">LSX21</strain>
        <tissue evidence="2">Leaf</tissue>
    </source>
</reference>
<dbReference type="Proteomes" id="UP001370490">
    <property type="component" value="Unassembled WGS sequence"/>
</dbReference>
<keyword evidence="3" id="KW-1185">Reference proteome</keyword>